<gene>
    <name evidence="2" type="ORF">PCANC_00253</name>
</gene>
<reference evidence="2 3" key="1">
    <citation type="submission" date="2017-11" db="EMBL/GenBank/DDBJ databases">
        <title>De novo assembly and phasing of dikaryotic genomes from two isolates of Puccinia coronata f. sp. avenae, the causal agent of oat crown rust.</title>
        <authorList>
            <person name="Miller M.E."/>
            <person name="Zhang Y."/>
            <person name="Omidvar V."/>
            <person name="Sperschneider J."/>
            <person name="Schwessinger B."/>
            <person name="Raley C."/>
            <person name="Palmer J.M."/>
            <person name="Garnica D."/>
            <person name="Upadhyaya N."/>
            <person name="Rathjen J."/>
            <person name="Taylor J.M."/>
            <person name="Park R.F."/>
            <person name="Dodds P.N."/>
            <person name="Hirsch C.D."/>
            <person name="Kianian S.F."/>
            <person name="Figueroa M."/>
        </authorList>
    </citation>
    <scope>NUCLEOTIDE SEQUENCE [LARGE SCALE GENOMIC DNA]</scope>
    <source>
        <strain evidence="2">12NC29</strain>
    </source>
</reference>
<dbReference type="AlphaFoldDB" id="A0A2N5W9C8"/>
<sequence length="204" mass="22423">MTDSILMNTNLMENSELLLEKLKDMANHDNHAHKANHAKRTAIAMYGNSINRRPSAGCFNGVHNPEAMHPKEKCWALHPEQRTKRNLASRITSNNLSNCITSNNLSNRITTNHVKAAPEQTRPQNKRNPPLPTSHLPNSTGKGAADLHATKKGMASITLPENLARMAASEFILDAGIRFKLGRAPPSELLTDSNSVARAFGHQV</sequence>
<proteinExistence type="predicted"/>
<evidence type="ECO:0000313" key="3">
    <source>
        <dbReference type="Proteomes" id="UP000235388"/>
    </source>
</evidence>
<comment type="caution">
    <text evidence="2">The sequence shown here is derived from an EMBL/GenBank/DDBJ whole genome shotgun (WGS) entry which is preliminary data.</text>
</comment>
<evidence type="ECO:0000313" key="2">
    <source>
        <dbReference type="EMBL" id="PLW58843.1"/>
    </source>
</evidence>
<dbReference type="Proteomes" id="UP000235388">
    <property type="component" value="Unassembled WGS sequence"/>
</dbReference>
<evidence type="ECO:0000256" key="1">
    <source>
        <dbReference type="SAM" id="MobiDB-lite"/>
    </source>
</evidence>
<accession>A0A2N5W9C8</accession>
<name>A0A2N5W9C8_9BASI</name>
<keyword evidence="3" id="KW-1185">Reference proteome</keyword>
<protein>
    <submittedName>
        <fullName evidence="2">Uncharacterized protein</fullName>
    </submittedName>
</protein>
<dbReference type="EMBL" id="PGCJ01000001">
    <property type="protein sequence ID" value="PLW58843.1"/>
    <property type="molecule type" value="Genomic_DNA"/>
</dbReference>
<organism evidence="2 3">
    <name type="scientific">Puccinia coronata f. sp. avenae</name>
    <dbReference type="NCBI Taxonomy" id="200324"/>
    <lineage>
        <taxon>Eukaryota</taxon>
        <taxon>Fungi</taxon>
        <taxon>Dikarya</taxon>
        <taxon>Basidiomycota</taxon>
        <taxon>Pucciniomycotina</taxon>
        <taxon>Pucciniomycetes</taxon>
        <taxon>Pucciniales</taxon>
        <taxon>Pucciniaceae</taxon>
        <taxon>Puccinia</taxon>
    </lineage>
</organism>
<feature type="region of interest" description="Disordered" evidence="1">
    <location>
        <begin position="112"/>
        <end position="145"/>
    </location>
</feature>